<feature type="domain" description="Peptidase S33 tripeptidyl aminopeptidase-like C-terminal" evidence="7">
    <location>
        <begin position="471"/>
        <end position="562"/>
    </location>
</feature>
<dbReference type="InterPro" id="IPR013595">
    <property type="entry name" value="Pept_S33_TAP-like_C"/>
</dbReference>
<evidence type="ECO:0000256" key="1">
    <source>
        <dbReference type="ARBA" id="ARBA00010088"/>
    </source>
</evidence>
<evidence type="ECO:0000256" key="3">
    <source>
        <dbReference type="ARBA" id="ARBA00022801"/>
    </source>
</evidence>
<feature type="region of interest" description="Disordered" evidence="4">
    <location>
        <begin position="36"/>
        <end position="62"/>
    </location>
</feature>
<dbReference type="Gene3D" id="3.40.50.1820">
    <property type="entry name" value="alpha/beta hydrolase"/>
    <property type="match status" value="1"/>
</dbReference>
<keyword evidence="2 5" id="KW-0732">Signal</keyword>
<name>A0A7W9N0T7_9MICC</name>
<dbReference type="InterPro" id="IPR000073">
    <property type="entry name" value="AB_hydrolase_1"/>
</dbReference>
<reference evidence="8 9" key="1">
    <citation type="submission" date="2020-08" db="EMBL/GenBank/DDBJ databases">
        <title>Sequencing the genomes of 1000 actinobacteria strains.</title>
        <authorList>
            <person name="Klenk H.-P."/>
        </authorList>
    </citation>
    <scope>NUCLEOTIDE SEQUENCE [LARGE SCALE GENOMIC DNA]</scope>
    <source>
        <strain evidence="8 9">DSM 17945</strain>
    </source>
</reference>
<keyword evidence="9" id="KW-1185">Reference proteome</keyword>
<comment type="caution">
    <text evidence="8">The sequence shown here is derived from an EMBL/GenBank/DDBJ whole genome shotgun (WGS) entry which is preliminary data.</text>
</comment>
<dbReference type="Pfam" id="PF00561">
    <property type="entry name" value="Abhydrolase_1"/>
    <property type="match status" value="1"/>
</dbReference>
<evidence type="ECO:0000256" key="4">
    <source>
        <dbReference type="SAM" id="MobiDB-lite"/>
    </source>
</evidence>
<feature type="domain" description="AB hydrolase-1" evidence="6">
    <location>
        <begin position="144"/>
        <end position="296"/>
    </location>
</feature>
<sequence length="626" mass="67830">MTRTAPTRRRTTLAAAVAAAAALTISAAAPALSAPGNGNGNGNGQSSASQGQARSNDLSTTRGNQVNDAAALAPHLLDQELAWEACDFGSPALNTRFGAIPGTACADVTVPRDWKDPQDGHTITVRVAKTETSKGNPDRQGIALVNPGGPGGSGLPWGPAMAERAPELAEQYDFIGFDPRGVGQSTALECTYTPNPEHDIWQDTKAQVDACLENELTPYITTEQTVYDMDFIRAVLGEEKTSYIGYSYGTWLGSWYQRVFPQHAHRFLLDSAVDVSRDGLQTTWDLQPRSRDRQFQDAMLPYVARHDELYFLGDDPMQIRQRWEDGGGTRTQLGMIVAGSFLLPAMYDTSQYMSAGAVIAAYIRIMESETAATDPAGQRAQIERILAEARASLPAEERDSFDRFAARGLETVGEREQLVAATQAGDAVTFEGAFSAIRCQDGQWNTSQGYWTSWVNDLGRKAPWIAAFMGPSECMYWPAQTSMPSQPGGKDTPSAVIVQSELDAATPYEGGHRAAGVLRNTSLISVDNEGTHGLFPYGTACVDAPIRDYFLTGEMPAEKSLCEAHPLPGETQTHQVAGTPTHKGDIKISMRTDAVREANRITLDAIERQLLDSRAVTPDVEAFLER</sequence>
<dbReference type="PROSITE" id="PS51318">
    <property type="entry name" value="TAT"/>
    <property type="match status" value="1"/>
</dbReference>
<evidence type="ECO:0000313" key="9">
    <source>
        <dbReference type="Proteomes" id="UP000567246"/>
    </source>
</evidence>
<feature type="signal peptide" evidence="5">
    <location>
        <begin position="1"/>
        <end position="33"/>
    </location>
</feature>
<dbReference type="AlphaFoldDB" id="A0A7W9N0T7"/>
<dbReference type="SUPFAM" id="SSF53474">
    <property type="entry name" value="alpha/beta-Hydrolases"/>
    <property type="match status" value="1"/>
</dbReference>
<proteinExistence type="inferred from homology"/>
<dbReference type="RefSeq" id="WP_184172526.1">
    <property type="nucleotide sequence ID" value="NZ_BAABAG010000013.1"/>
</dbReference>
<dbReference type="GO" id="GO:0016787">
    <property type="term" value="F:hydrolase activity"/>
    <property type="evidence" value="ECO:0007669"/>
    <property type="project" value="UniProtKB-KW"/>
</dbReference>
<evidence type="ECO:0000259" key="6">
    <source>
        <dbReference type="Pfam" id="PF00561"/>
    </source>
</evidence>
<dbReference type="InterPro" id="IPR006311">
    <property type="entry name" value="TAT_signal"/>
</dbReference>
<dbReference type="Proteomes" id="UP000567246">
    <property type="component" value="Unassembled WGS sequence"/>
</dbReference>
<dbReference type="Pfam" id="PF08386">
    <property type="entry name" value="Abhydrolase_4"/>
    <property type="match status" value="1"/>
</dbReference>
<organism evidence="8 9">
    <name type="scientific">Micrococcus endophyticus</name>
    <dbReference type="NCBI Taxonomy" id="455343"/>
    <lineage>
        <taxon>Bacteria</taxon>
        <taxon>Bacillati</taxon>
        <taxon>Actinomycetota</taxon>
        <taxon>Actinomycetes</taxon>
        <taxon>Micrococcales</taxon>
        <taxon>Micrococcaceae</taxon>
        <taxon>Micrococcus</taxon>
    </lineage>
</organism>
<gene>
    <name evidence="8" type="ORF">HDA33_001682</name>
</gene>
<dbReference type="PANTHER" id="PTHR43248">
    <property type="entry name" value="2-SUCCINYL-6-HYDROXY-2,4-CYCLOHEXADIENE-1-CARBOXYLATE SYNTHASE"/>
    <property type="match status" value="1"/>
</dbReference>
<dbReference type="EMBL" id="JACHMW010000001">
    <property type="protein sequence ID" value="MBB5849118.1"/>
    <property type="molecule type" value="Genomic_DNA"/>
</dbReference>
<accession>A0A7W9N0T7</accession>
<comment type="similarity">
    <text evidence="1">Belongs to the peptidase S33 family.</text>
</comment>
<feature type="chain" id="PRO_5031179608" evidence="5">
    <location>
        <begin position="34"/>
        <end position="626"/>
    </location>
</feature>
<evidence type="ECO:0000256" key="5">
    <source>
        <dbReference type="SAM" id="SignalP"/>
    </source>
</evidence>
<dbReference type="InterPro" id="IPR051601">
    <property type="entry name" value="Serine_prot/Carboxylest_S33"/>
</dbReference>
<keyword evidence="3" id="KW-0378">Hydrolase</keyword>
<dbReference type="InterPro" id="IPR029058">
    <property type="entry name" value="AB_hydrolase_fold"/>
</dbReference>
<evidence type="ECO:0000259" key="7">
    <source>
        <dbReference type="Pfam" id="PF08386"/>
    </source>
</evidence>
<dbReference type="PANTHER" id="PTHR43248:SF29">
    <property type="entry name" value="TRIPEPTIDYL AMINOPEPTIDASE"/>
    <property type="match status" value="1"/>
</dbReference>
<feature type="compositionally biased region" description="Low complexity" evidence="4">
    <location>
        <begin position="44"/>
        <end position="56"/>
    </location>
</feature>
<evidence type="ECO:0000313" key="8">
    <source>
        <dbReference type="EMBL" id="MBB5849118.1"/>
    </source>
</evidence>
<evidence type="ECO:0000256" key="2">
    <source>
        <dbReference type="ARBA" id="ARBA00022729"/>
    </source>
</evidence>
<protein>
    <submittedName>
        <fullName evidence="8">Pimeloyl-ACP methyl ester carboxylesterase</fullName>
    </submittedName>
</protein>